<dbReference type="SUPFAM" id="SSF49785">
    <property type="entry name" value="Galactose-binding domain-like"/>
    <property type="match status" value="1"/>
</dbReference>
<name>A0A502C629_9GAMM</name>
<accession>A0A502C629</accession>
<organism evidence="4 5">
    <name type="scientific">Rhodanobacter glycinis</name>
    <dbReference type="NCBI Taxonomy" id="582702"/>
    <lineage>
        <taxon>Bacteria</taxon>
        <taxon>Pseudomonadati</taxon>
        <taxon>Pseudomonadota</taxon>
        <taxon>Gammaproteobacteria</taxon>
        <taxon>Lysobacterales</taxon>
        <taxon>Rhodanobacteraceae</taxon>
        <taxon>Rhodanobacter</taxon>
    </lineage>
</organism>
<dbReference type="InterPro" id="IPR013736">
    <property type="entry name" value="Xaa-Pro_dipept_C"/>
</dbReference>
<comment type="caution">
    <text evidence="4">The sequence shown here is derived from an EMBL/GenBank/DDBJ whole genome shotgun (WGS) entry which is preliminary data.</text>
</comment>
<evidence type="ECO:0000256" key="1">
    <source>
        <dbReference type="ARBA" id="ARBA00022801"/>
    </source>
</evidence>
<dbReference type="Gene3D" id="3.40.50.1820">
    <property type="entry name" value="alpha/beta hydrolase"/>
    <property type="match status" value="1"/>
</dbReference>
<dbReference type="InterPro" id="IPR008979">
    <property type="entry name" value="Galactose-bd-like_sf"/>
</dbReference>
<dbReference type="InterPro" id="IPR000383">
    <property type="entry name" value="Xaa-Pro-like_dom"/>
</dbReference>
<dbReference type="Gene3D" id="2.60.120.260">
    <property type="entry name" value="Galactose-binding domain-like"/>
    <property type="match status" value="1"/>
</dbReference>
<proteinExistence type="predicted"/>
<dbReference type="Pfam" id="PF02129">
    <property type="entry name" value="Peptidase_S15"/>
    <property type="match status" value="1"/>
</dbReference>
<dbReference type="InterPro" id="IPR029058">
    <property type="entry name" value="AB_hydrolase_fold"/>
</dbReference>
<evidence type="ECO:0000313" key="4">
    <source>
        <dbReference type="EMBL" id="TPG08160.1"/>
    </source>
</evidence>
<dbReference type="InterPro" id="IPR005674">
    <property type="entry name" value="CocE/Ser_esterase"/>
</dbReference>
<keyword evidence="1 4" id="KW-0378">Hydrolase</keyword>
<gene>
    <name evidence="4" type="ORF">EAH88_10910</name>
</gene>
<sequence>MKKTALCSALVSLACLLSAAAFAMPPTGQDSAKVTPDMIQTGSDIPTDWKQPQGNFDYIKRDVMIPMRDGVKLHTVILIPKNAHGLPMLLERTPYNASNMAPGKSPHMADAVWSGDKDWADGSTILVWQDIRGKYKSEGKYIMTRPPMGPLNPTKTDDTTDAWDTIDWLVKNTKESNGNVGMIGSSYDGWTVAMALLHPHPALKAAAPESPMIDGWMGDDWYHYGALRQMNLDYFSGQMSKKGEGENIPRENQDDYTNFLEAGSAGAYAEANGFKQLPWWNRFAAHPAYDAFWRLQALDTLLVAHPSTVPTMWLQGLWDQEDIYGAVHAWEALKKAGHGANNHLVMGPWWHSQINRDGWNMGPLKWPGDTTAQFRQNVMIPWFNHYLRGTPLPKPLPEAMIYNPVEQHWDNFTNWKVASDQQLTPLYLQSDMGLGFEQPTDGSDSYVSDPAKPVPYLPRPIPQKNDRWRTWLVQDQRFAETRPDVLSYTTPVLSKTVRVQGAPIADLFASTTGTDGDFVVKLIDVYPGTDPTDPTMGGYELPVSLDIFRGRYRKSFADPSAIPANEVQEYKFRLPTVNYEFKPGHRIMVQIQSSLFPLYDRNPQTWVPNILFAKLSDYRKATVTIEHGADGKSAVLLPVVSGATNSD</sequence>
<dbReference type="STRING" id="582702.SAMN05192579_10643"/>
<dbReference type="PROSITE" id="PS51257">
    <property type="entry name" value="PROKAR_LIPOPROTEIN"/>
    <property type="match status" value="1"/>
</dbReference>
<feature type="signal peptide" evidence="2">
    <location>
        <begin position="1"/>
        <end position="23"/>
    </location>
</feature>
<dbReference type="NCBIfam" id="TIGR00976">
    <property type="entry name" value="CocE_NonD"/>
    <property type="match status" value="1"/>
</dbReference>
<dbReference type="AlphaFoldDB" id="A0A502C629"/>
<dbReference type="Pfam" id="PF08530">
    <property type="entry name" value="PepX_C"/>
    <property type="match status" value="1"/>
</dbReference>
<dbReference type="Proteomes" id="UP000319486">
    <property type="component" value="Unassembled WGS sequence"/>
</dbReference>
<reference evidence="4 5" key="1">
    <citation type="journal article" date="2019" name="Environ. Microbiol.">
        <title>Species interactions and distinct microbial communities in high Arctic permafrost affected cryosols are associated with the CH4 and CO2 gas fluxes.</title>
        <authorList>
            <person name="Altshuler I."/>
            <person name="Hamel J."/>
            <person name="Turney S."/>
            <person name="Magnuson E."/>
            <person name="Levesque R."/>
            <person name="Greer C."/>
            <person name="Whyte L.G."/>
        </authorList>
    </citation>
    <scope>NUCLEOTIDE SEQUENCE [LARGE SCALE GENOMIC DNA]</scope>
    <source>
        <strain evidence="4 5">S13Y</strain>
    </source>
</reference>
<feature type="chain" id="PRO_5021329017" evidence="2">
    <location>
        <begin position="24"/>
        <end position="647"/>
    </location>
</feature>
<dbReference type="RefSeq" id="WP_140652549.1">
    <property type="nucleotide sequence ID" value="NZ_RCZO01000006.1"/>
</dbReference>
<dbReference type="SUPFAM" id="SSF53474">
    <property type="entry name" value="alpha/beta-Hydrolases"/>
    <property type="match status" value="1"/>
</dbReference>
<evidence type="ECO:0000259" key="3">
    <source>
        <dbReference type="SMART" id="SM00939"/>
    </source>
</evidence>
<evidence type="ECO:0000313" key="5">
    <source>
        <dbReference type="Proteomes" id="UP000319486"/>
    </source>
</evidence>
<keyword evidence="5" id="KW-1185">Reference proteome</keyword>
<dbReference type="SMART" id="SM00939">
    <property type="entry name" value="PepX_C"/>
    <property type="match status" value="1"/>
</dbReference>
<feature type="domain" description="Xaa-Pro dipeptidyl-peptidase C-terminal" evidence="3">
    <location>
        <begin position="380"/>
        <end position="636"/>
    </location>
</feature>
<dbReference type="EMBL" id="RCZO01000006">
    <property type="protein sequence ID" value="TPG08160.1"/>
    <property type="molecule type" value="Genomic_DNA"/>
</dbReference>
<protein>
    <submittedName>
        <fullName evidence="4">CocE/NonD family hydrolase</fullName>
    </submittedName>
</protein>
<evidence type="ECO:0000256" key="2">
    <source>
        <dbReference type="SAM" id="SignalP"/>
    </source>
</evidence>
<dbReference type="Gene3D" id="1.10.3020.10">
    <property type="entry name" value="alpha-amino acid ester hydrolase ( Helical cap domain)"/>
    <property type="match status" value="1"/>
</dbReference>
<keyword evidence="2" id="KW-0732">Signal</keyword>
<dbReference type="GO" id="GO:0008239">
    <property type="term" value="F:dipeptidyl-peptidase activity"/>
    <property type="evidence" value="ECO:0007669"/>
    <property type="project" value="InterPro"/>
</dbReference>